<dbReference type="OMA" id="NYLTTHK"/>
<dbReference type="Proteomes" id="UP000265020">
    <property type="component" value="Unassembled WGS sequence"/>
</dbReference>
<dbReference type="PRINTS" id="PR00081">
    <property type="entry name" value="GDHRDH"/>
</dbReference>
<dbReference type="OrthoDB" id="191139at2759"/>
<name>A0A3Q2CEX0_CYPVA</name>
<dbReference type="AlphaFoldDB" id="A0A3Q2CEX0"/>
<dbReference type="GO" id="GO:0016491">
    <property type="term" value="F:oxidoreductase activity"/>
    <property type="evidence" value="ECO:0007669"/>
    <property type="project" value="UniProtKB-KW"/>
</dbReference>
<dbReference type="PANTHER" id="PTHR43157">
    <property type="entry name" value="PHOSPHATIDYLINOSITOL-GLYCAN BIOSYNTHESIS CLASS F PROTEIN-RELATED"/>
    <property type="match status" value="1"/>
</dbReference>
<protein>
    <submittedName>
        <fullName evidence="3">Dehydrogenase/reductase (SDR family) member 13a, tandem duplicate 1</fullName>
    </submittedName>
</protein>
<proteinExistence type="inferred from homology"/>
<accession>A0A3Q2CEX0</accession>
<dbReference type="STRING" id="28743.ENSCVAP00000003588"/>
<dbReference type="Gene3D" id="3.40.50.720">
    <property type="entry name" value="NAD(P)-binding Rossmann-like Domain"/>
    <property type="match status" value="1"/>
</dbReference>
<dbReference type="Ensembl" id="ENSCVAT00000009783.1">
    <property type="protein sequence ID" value="ENSCVAP00000003588.1"/>
    <property type="gene ID" value="ENSCVAG00000004791.1"/>
</dbReference>
<organism evidence="3 4">
    <name type="scientific">Cyprinodon variegatus</name>
    <name type="common">Sheepshead minnow</name>
    <dbReference type="NCBI Taxonomy" id="28743"/>
    <lineage>
        <taxon>Eukaryota</taxon>
        <taxon>Metazoa</taxon>
        <taxon>Chordata</taxon>
        <taxon>Craniata</taxon>
        <taxon>Vertebrata</taxon>
        <taxon>Euteleostomi</taxon>
        <taxon>Actinopterygii</taxon>
        <taxon>Neopterygii</taxon>
        <taxon>Teleostei</taxon>
        <taxon>Neoteleostei</taxon>
        <taxon>Acanthomorphata</taxon>
        <taxon>Ovalentaria</taxon>
        <taxon>Atherinomorphae</taxon>
        <taxon>Cyprinodontiformes</taxon>
        <taxon>Cyprinodontidae</taxon>
        <taxon>Cyprinodon</taxon>
    </lineage>
</organism>
<sequence>MITLLLGGLFAAIYLLLRKTVLKLPRCKSDAKLHGKTAIITGASGGIGKATALELARRGARVVLACRDRQRADAAVHDIIQETGNQQVLFMQLDLASLLSVRTFAENFLRSESRLDLLINNAGVLRDGQTDDGFGLMFGVNHLGHFLLTLLLLERLKASGPSRVVTVASSSYGRGQLDFSLLVDLRDSAEGCGFRQTYRKYCDSKLCNILFTWELSRRLQGSQVTCYCLHPGLIRTELGRYLGFWMKVLVAPVVLLFFMDPESGAQTTLHCALEQGIEPLSGHFFRCCRPRTDMESKARDPAAARKLWELSQNFCGLW</sequence>
<dbReference type="PANTHER" id="PTHR43157:SF44">
    <property type="entry name" value="DEHYDROGENASE_REDUCTASE SDR FAMILY MEMBER 13"/>
    <property type="match status" value="1"/>
</dbReference>
<evidence type="ECO:0000313" key="4">
    <source>
        <dbReference type="Proteomes" id="UP000265020"/>
    </source>
</evidence>
<reference evidence="3" key="2">
    <citation type="submission" date="2025-09" db="UniProtKB">
        <authorList>
            <consortium name="Ensembl"/>
        </authorList>
    </citation>
    <scope>IDENTIFICATION</scope>
</reference>
<dbReference type="SUPFAM" id="SSF51735">
    <property type="entry name" value="NAD(P)-binding Rossmann-fold domains"/>
    <property type="match status" value="1"/>
</dbReference>
<comment type="similarity">
    <text evidence="1">Belongs to the short-chain dehydrogenases/reductases (SDR) family.</text>
</comment>
<dbReference type="GeneID" id="107086532"/>
<evidence type="ECO:0000256" key="1">
    <source>
        <dbReference type="ARBA" id="ARBA00006484"/>
    </source>
</evidence>
<dbReference type="InterPro" id="IPR002347">
    <property type="entry name" value="SDR_fam"/>
</dbReference>
<dbReference type="KEGG" id="cvg:107086532"/>
<evidence type="ECO:0000256" key="2">
    <source>
        <dbReference type="ARBA" id="ARBA00023002"/>
    </source>
</evidence>
<dbReference type="Pfam" id="PF00106">
    <property type="entry name" value="adh_short"/>
    <property type="match status" value="1"/>
</dbReference>
<reference evidence="3" key="1">
    <citation type="submission" date="2025-08" db="UniProtKB">
        <authorList>
            <consortium name="Ensembl"/>
        </authorList>
    </citation>
    <scope>IDENTIFICATION</scope>
</reference>
<evidence type="ECO:0000313" key="3">
    <source>
        <dbReference type="Ensembl" id="ENSCVAP00000003588.1"/>
    </source>
</evidence>
<dbReference type="GeneTree" id="ENSGT00940000155599"/>
<dbReference type="InterPro" id="IPR036291">
    <property type="entry name" value="NAD(P)-bd_dom_sf"/>
</dbReference>
<keyword evidence="2" id="KW-0560">Oxidoreductase</keyword>
<keyword evidence="4" id="KW-1185">Reference proteome</keyword>
<dbReference type="RefSeq" id="XP_015233014.1">
    <property type="nucleotide sequence ID" value="XM_015377528.1"/>
</dbReference>